<keyword evidence="6" id="KW-1185">Reference proteome</keyword>
<evidence type="ECO:0000256" key="2">
    <source>
        <dbReference type="ARBA" id="ARBA00023136"/>
    </source>
</evidence>
<evidence type="ECO:0000256" key="1">
    <source>
        <dbReference type="ARBA" id="ARBA00005278"/>
    </source>
</evidence>
<protein>
    <submittedName>
        <fullName evidence="5">Spore germination protein</fullName>
    </submittedName>
</protein>
<dbReference type="Proteomes" id="UP000829401">
    <property type="component" value="Chromosome"/>
</dbReference>
<dbReference type="KEGG" id="aaco:K1I37_08375"/>
<dbReference type="GO" id="GO:0009847">
    <property type="term" value="P:spore germination"/>
    <property type="evidence" value="ECO:0007669"/>
    <property type="project" value="InterPro"/>
</dbReference>
<proteinExistence type="inferred from homology"/>
<comment type="similarity">
    <text evidence="1">Belongs to the GerABKA family.</text>
</comment>
<dbReference type="PANTHER" id="PTHR22550:SF5">
    <property type="entry name" value="LEUCINE ZIPPER PROTEIN 4"/>
    <property type="match status" value="1"/>
</dbReference>
<name>A0A9E6ZWJ1_ALIAG</name>
<keyword evidence="4" id="KW-1133">Transmembrane helix</keyword>
<gene>
    <name evidence="5" type="ORF">K1I37_08375</name>
</gene>
<dbReference type="PANTHER" id="PTHR22550">
    <property type="entry name" value="SPORE GERMINATION PROTEIN"/>
    <property type="match status" value="1"/>
</dbReference>
<feature type="transmembrane region" description="Helical" evidence="4">
    <location>
        <begin position="407"/>
        <end position="427"/>
    </location>
</feature>
<organism evidence="5 6">
    <name type="scientific">Alicyclobacillus acidoterrestris (strain ATCC 49025 / DSM 3922 / CIP 106132 / NCIMB 13137 / GD3B)</name>
    <dbReference type="NCBI Taxonomy" id="1356854"/>
    <lineage>
        <taxon>Bacteria</taxon>
        <taxon>Bacillati</taxon>
        <taxon>Bacillota</taxon>
        <taxon>Bacilli</taxon>
        <taxon>Bacillales</taxon>
        <taxon>Alicyclobacillaceae</taxon>
        <taxon>Alicyclobacillus</taxon>
    </lineage>
</organism>
<sequence length="528" mass="58534">MLLKKRGKKAKDLGNHPDRIAGLVDASWHQPDEPLPSRLEGLRGWIEGEWQHCDDLLRREVDVHGTRVLLIWLRGLVDLARIEEGVLQPLETLSRRPSDIRQIGSVLHTVHIRSIGLRYELNTAVSDGQVVLYADGSKVALVLDISDPPARAVEKAENEPTIEGPQEAFIEHLELNIALLRKRIRSPRLKVESMRIGVYSKTTVCIAYIEGIAKPTLVDEARQRLRKISIDGVNDINKLRELIGDAPYTLFPTTEETERPDRVTGSLLQGRIAIMLDGAPTSLMVPAQFINFLASAEDYYMNYTLTLFIRILRHIAYWSSLMLPSLYVALLSYNQDLIPTPLLVSVEAQHRGIPFPTTLEALVMMCVFEALREAGTRLPKAVGQSVSIVGTLIVGDSAVRAGLVSPGMVIVVAGTGIASFSLPAYGFVNSSRIIQFAFVIIAGIFGLVGIVVLGLVLVTHLVSLRSFGVPYMAPIAPFTWSDMKDTFIRVPWFATRRRPEQLEPIDRVSNRSPAPRVPKKSPYGEGQP</sequence>
<dbReference type="InterPro" id="IPR004995">
    <property type="entry name" value="Spore_Ger"/>
</dbReference>
<dbReference type="Pfam" id="PF03323">
    <property type="entry name" value="GerA"/>
    <property type="match status" value="1"/>
</dbReference>
<evidence type="ECO:0000256" key="3">
    <source>
        <dbReference type="SAM" id="MobiDB-lite"/>
    </source>
</evidence>
<feature type="transmembrane region" description="Helical" evidence="4">
    <location>
        <begin position="433"/>
        <end position="458"/>
    </location>
</feature>
<reference evidence="6" key="1">
    <citation type="journal article" date="2022" name="G3 (Bethesda)">
        <title>Unveiling the complete genome sequence of Alicyclobacillus acidoterrestris DSM 3922T, a taint-producing strain.</title>
        <authorList>
            <person name="Leonardo I.C."/>
            <person name="Barreto Crespo M.T."/>
            <person name="Gaspar F.B."/>
        </authorList>
    </citation>
    <scope>NUCLEOTIDE SEQUENCE [LARGE SCALE GENOMIC DNA]</scope>
    <source>
        <strain evidence="6">DSM 3922</strain>
    </source>
</reference>
<dbReference type="EMBL" id="CP080467">
    <property type="protein sequence ID" value="UNO50464.1"/>
    <property type="molecule type" value="Genomic_DNA"/>
</dbReference>
<feature type="region of interest" description="Disordered" evidence="3">
    <location>
        <begin position="503"/>
        <end position="528"/>
    </location>
</feature>
<keyword evidence="2 4" id="KW-0472">Membrane</keyword>
<dbReference type="GO" id="GO:0016020">
    <property type="term" value="C:membrane"/>
    <property type="evidence" value="ECO:0007669"/>
    <property type="project" value="InterPro"/>
</dbReference>
<accession>A0A9E6ZWJ1</accession>
<evidence type="ECO:0000313" key="6">
    <source>
        <dbReference type="Proteomes" id="UP000829401"/>
    </source>
</evidence>
<dbReference type="InterPro" id="IPR050768">
    <property type="entry name" value="UPF0353/GerABKA_families"/>
</dbReference>
<evidence type="ECO:0000313" key="5">
    <source>
        <dbReference type="EMBL" id="UNO50464.1"/>
    </source>
</evidence>
<dbReference type="AlphaFoldDB" id="A0A9E6ZWJ1"/>
<keyword evidence="4" id="KW-0812">Transmembrane</keyword>
<dbReference type="PIRSF" id="PIRSF005690">
    <property type="entry name" value="GerBA"/>
    <property type="match status" value="1"/>
</dbReference>
<evidence type="ECO:0000256" key="4">
    <source>
        <dbReference type="SAM" id="Phobius"/>
    </source>
</evidence>